<gene>
    <name evidence="6 10" type="primary">hflX</name>
    <name evidence="10" type="ORF">ENV60_02655</name>
</gene>
<evidence type="ECO:0000256" key="1">
    <source>
        <dbReference type="ARBA" id="ARBA00022490"/>
    </source>
</evidence>
<proteinExistence type="inferred from homology"/>
<dbReference type="Pfam" id="PF01926">
    <property type="entry name" value="MMR_HSR1"/>
    <property type="match status" value="1"/>
</dbReference>
<evidence type="ECO:0000256" key="7">
    <source>
        <dbReference type="PIRSR" id="PIRSR006809-1"/>
    </source>
</evidence>
<evidence type="ECO:0000313" key="10">
    <source>
        <dbReference type="EMBL" id="HGV97179.1"/>
    </source>
</evidence>
<feature type="binding site" evidence="8">
    <location>
        <position position="208"/>
    </location>
    <ligand>
        <name>Mg(2+)</name>
        <dbReference type="ChEBI" id="CHEBI:18420"/>
    </ligand>
</feature>
<dbReference type="HAMAP" id="MF_00900">
    <property type="entry name" value="GTPase_HflX"/>
    <property type="match status" value="1"/>
</dbReference>
<dbReference type="GO" id="GO:0005525">
    <property type="term" value="F:GTP binding"/>
    <property type="evidence" value="ECO:0007669"/>
    <property type="project" value="UniProtKB-UniRule"/>
</dbReference>
<dbReference type="InterPro" id="IPR042108">
    <property type="entry name" value="GTPase_HflX_N_sf"/>
</dbReference>
<dbReference type="Pfam" id="PF13167">
    <property type="entry name" value="GTP-bdg_N"/>
    <property type="match status" value="1"/>
</dbReference>
<keyword evidence="2 8" id="KW-0479">Metal-binding</keyword>
<feature type="domain" description="Hflx-type G" evidence="9">
    <location>
        <begin position="195"/>
        <end position="360"/>
    </location>
</feature>
<accession>A0A7C4XTZ4</accession>
<feature type="binding site" evidence="7">
    <location>
        <begin position="226"/>
        <end position="230"/>
    </location>
    <ligand>
        <name>GTP</name>
        <dbReference type="ChEBI" id="CHEBI:37565"/>
    </ligand>
</feature>
<dbReference type="Gene3D" id="3.40.50.11060">
    <property type="entry name" value="GTPase HflX, N-terminal domain"/>
    <property type="match status" value="1"/>
</dbReference>
<protein>
    <recommendedName>
        <fullName evidence="6">GTPase HflX</fullName>
    </recommendedName>
    <alternativeName>
        <fullName evidence="6">GTP-binding protein HflX</fullName>
    </alternativeName>
</protein>
<evidence type="ECO:0000256" key="4">
    <source>
        <dbReference type="ARBA" id="ARBA00022842"/>
    </source>
</evidence>
<dbReference type="FunFam" id="3.40.50.11060:FF:000001">
    <property type="entry name" value="GTPase HflX"/>
    <property type="match status" value="1"/>
</dbReference>
<evidence type="ECO:0000256" key="3">
    <source>
        <dbReference type="ARBA" id="ARBA00022741"/>
    </source>
</evidence>
<comment type="cofactor">
    <cofactor evidence="8">
        <name>Mg(2+)</name>
        <dbReference type="ChEBI" id="CHEBI:18420"/>
    </cofactor>
</comment>
<dbReference type="Gene3D" id="3.40.50.300">
    <property type="entry name" value="P-loop containing nucleotide triphosphate hydrolases"/>
    <property type="match status" value="1"/>
</dbReference>
<dbReference type="PANTHER" id="PTHR10229">
    <property type="entry name" value="GTP-BINDING PROTEIN HFLX"/>
    <property type="match status" value="1"/>
</dbReference>
<feature type="binding site" evidence="7">
    <location>
        <begin position="314"/>
        <end position="317"/>
    </location>
    <ligand>
        <name>GTP</name>
        <dbReference type="ChEBI" id="CHEBI:37565"/>
    </ligand>
</feature>
<comment type="similarity">
    <text evidence="6">Belongs to the TRAFAC class OBG-HflX-like GTPase superfamily. HflX GTPase family.</text>
</comment>
<evidence type="ECO:0000259" key="9">
    <source>
        <dbReference type="PROSITE" id="PS51705"/>
    </source>
</evidence>
<dbReference type="InterPro" id="IPR032305">
    <property type="entry name" value="GTP-bd_M"/>
</dbReference>
<organism evidence="10">
    <name type="scientific">candidate division WOR-3 bacterium</name>
    <dbReference type="NCBI Taxonomy" id="2052148"/>
    <lineage>
        <taxon>Bacteria</taxon>
        <taxon>Bacteria division WOR-3</taxon>
    </lineage>
</organism>
<reference evidence="10" key="1">
    <citation type="journal article" date="2020" name="mSystems">
        <title>Genome- and Community-Level Interaction Insights into Carbon Utilization and Element Cycling Functions of Hydrothermarchaeota in Hydrothermal Sediment.</title>
        <authorList>
            <person name="Zhou Z."/>
            <person name="Liu Y."/>
            <person name="Xu W."/>
            <person name="Pan J."/>
            <person name="Luo Z.H."/>
            <person name="Li M."/>
        </authorList>
    </citation>
    <scope>NUCLEOTIDE SEQUENCE [LARGE SCALE GENOMIC DNA]</scope>
    <source>
        <strain evidence="10">SpSt-774</strain>
    </source>
</reference>
<feature type="binding site" evidence="7">
    <location>
        <begin position="201"/>
        <end position="208"/>
    </location>
    <ligand>
        <name>GTP</name>
        <dbReference type="ChEBI" id="CHEBI:37565"/>
    </ligand>
</feature>
<comment type="subunit">
    <text evidence="6">Monomer. Associates with the 50S ribosomal subunit.</text>
</comment>
<keyword evidence="4 8" id="KW-0460">Magnesium</keyword>
<dbReference type="InterPro" id="IPR027417">
    <property type="entry name" value="P-loop_NTPase"/>
</dbReference>
<dbReference type="NCBIfam" id="TIGR03156">
    <property type="entry name" value="GTP_HflX"/>
    <property type="match status" value="1"/>
</dbReference>
<keyword evidence="1 6" id="KW-0963">Cytoplasm</keyword>
<feature type="binding site" evidence="7">
    <location>
        <begin position="248"/>
        <end position="251"/>
    </location>
    <ligand>
        <name>GTP</name>
        <dbReference type="ChEBI" id="CHEBI:37565"/>
    </ligand>
</feature>
<feature type="binding site" evidence="7">
    <location>
        <begin position="338"/>
        <end position="340"/>
    </location>
    <ligand>
        <name>GTP</name>
        <dbReference type="ChEBI" id="CHEBI:37565"/>
    </ligand>
</feature>
<feature type="binding site" evidence="8">
    <location>
        <position position="228"/>
    </location>
    <ligand>
        <name>Mg(2+)</name>
        <dbReference type="ChEBI" id="CHEBI:18420"/>
    </ligand>
</feature>
<dbReference type="AlphaFoldDB" id="A0A7C4XTZ4"/>
<dbReference type="GO" id="GO:0005737">
    <property type="term" value="C:cytoplasm"/>
    <property type="evidence" value="ECO:0007669"/>
    <property type="project" value="UniProtKB-SubCell"/>
</dbReference>
<evidence type="ECO:0000256" key="2">
    <source>
        <dbReference type="ARBA" id="ARBA00022723"/>
    </source>
</evidence>
<dbReference type="PIRSF" id="PIRSF006809">
    <property type="entry name" value="GTP-binding_hflX_prd"/>
    <property type="match status" value="1"/>
</dbReference>
<dbReference type="PRINTS" id="PR00326">
    <property type="entry name" value="GTP1OBG"/>
</dbReference>
<dbReference type="InterPro" id="IPR025121">
    <property type="entry name" value="GTPase_HflX_N"/>
</dbReference>
<sequence>MQKTERVLLIGVGDNKRKRWEIIQSLEELANLTRTAGGEVVDSCIQMLKRYNPSTLIGRGKTVELSHLVKKFNIDLLIFDTELTGAQIRNIEDITGTRIIDRTTLILDIFAKHARTKEAKLQVELAQLEYRLSRLVGLGLELSRLGGGIGTRGPGEKKLEVDRRLIKERISFLKRELAKIECSKEVQRKRRQDFFKICVVGYTNAGKSSLVNALTRANLMTSEQLFSTLDSNTSILFIEPNHKVLLSDTVGFLKDLPHNLIASFHATLAEVRDANLLIHIVDGSDENVELKINTVEEVLREIKAEDKPVLLVFNKIDRLLPPQIERLKAKFPNALFISAKERIGIKELKEHLKNCFISRSNVE</sequence>
<dbReference type="GO" id="GO:0046872">
    <property type="term" value="F:metal ion binding"/>
    <property type="evidence" value="ECO:0007669"/>
    <property type="project" value="UniProtKB-KW"/>
</dbReference>
<dbReference type="InterPro" id="IPR016496">
    <property type="entry name" value="GTPase_HflX"/>
</dbReference>
<dbReference type="SUPFAM" id="SSF52540">
    <property type="entry name" value="P-loop containing nucleoside triphosphate hydrolases"/>
    <property type="match status" value="1"/>
</dbReference>
<dbReference type="PANTHER" id="PTHR10229:SF0">
    <property type="entry name" value="GTP-BINDING PROTEIN 6-RELATED"/>
    <property type="match status" value="1"/>
</dbReference>
<keyword evidence="3 6" id="KW-0547">Nucleotide-binding</keyword>
<dbReference type="Gene3D" id="6.10.250.2860">
    <property type="match status" value="1"/>
</dbReference>
<dbReference type="PROSITE" id="PS51705">
    <property type="entry name" value="G_HFLX"/>
    <property type="match status" value="1"/>
</dbReference>
<dbReference type="EMBL" id="DTGZ01000046">
    <property type="protein sequence ID" value="HGV97179.1"/>
    <property type="molecule type" value="Genomic_DNA"/>
</dbReference>
<evidence type="ECO:0000256" key="5">
    <source>
        <dbReference type="ARBA" id="ARBA00023134"/>
    </source>
</evidence>
<keyword evidence="5 6" id="KW-0342">GTP-binding</keyword>
<evidence type="ECO:0000256" key="6">
    <source>
        <dbReference type="HAMAP-Rule" id="MF_00900"/>
    </source>
</evidence>
<dbReference type="Pfam" id="PF16360">
    <property type="entry name" value="GTP-bdg_M"/>
    <property type="match status" value="1"/>
</dbReference>
<comment type="caution">
    <text evidence="10">The sequence shown here is derived from an EMBL/GenBank/DDBJ whole genome shotgun (WGS) entry which is preliminary data.</text>
</comment>
<comment type="function">
    <text evidence="6">GTPase that associates with the 50S ribosomal subunit and may have a role during protein synthesis or ribosome biogenesis.</text>
</comment>
<comment type="subcellular location">
    <subcellularLocation>
        <location evidence="6">Cytoplasm</location>
    </subcellularLocation>
    <text evidence="6">May associate with membranes.</text>
</comment>
<dbReference type="GO" id="GO:0003924">
    <property type="term" value="F:GTPase activity"/>
    <property type="evidence" value="ECO:0007669"/>
    <property type="project" value="UniProtKB-UniRule"/>
</dbReference>
<dbReference type="InterPro" id="IPR030394">
    <property type="entry name" value="G_HFLX_dom"/>
</dbReference>
<dbReference type="InterPro" id="IPR006073">
    <property type="entry name" value="GTP-bd"/>
</dbReference>
<evidence type="ECO:0000256" key="8">
    <source>
        <dbReference type="PIRSR" id="PIRSR006809-2"/>
    </source>
</evidence>
<name>A0A7C4XTZ4_UNCW3</name>
<dbReference type="GO" id="GO:0043022">
    <property type="term" value="F:ribosome binding"/>
    <property type="evidence" value="ECO:0007669"/>
    <property type="project" value="TreeGrafter"/>
</dbReference>
<dbReference type="CDD" id="cd01878">
    <property type="entry name" value="HflX"/>
    <property type="match status" value="1"/>
</dbReference>